<comment type="subcellular location">
    <subcellularLocation>
        <location evidence="1">Membrane</location>
        <topology evidence="1">Multi-pass membrane protein</topology>
    </subcellularLocation>
</comment>
<keyword evidence="4 6" id="KW-1133">Transmembrane helix</keyword>
<dbReference type="PANTHER" id="PTHR33510">
    <property type="entry name" value="PROTEIN TIC 20-II, CHLOROPLASTIC"/>
    <property type="match status" value="1"/>
</dbReference>
<evidence type="ECO:0000256" key="6">
    <source>
        <dbReference type="SAM" id="Phobius"/>
    </source>
</evidence>
<sequence length="154" mass="17256">MVMPSLGARLLGVLLYMIPWSDSLTFGNHLYIKYPFIQIIQIPAIPIILIERSIPFGSLLLFLAIFFGVVRNSKVSYFLRFNALQSLLINIGIIIASFIFEIIFSPFANSLIIRTLSSSLLISIFLIIIYSVWSCTQGNEPNLPGISQAAKMQL</sequence>
<protein>
    <recommendedName>
        <fullName evidence="9">Tic20 family protein Ycf60</fullName>
    </recommendedName>
</protein>
<name>A2C5I4_PROM1</name>
<organism evidence="7 8">
    <name type="scientific">Prochlorococcus marinus (strain NATL1A)</name>
    <dbReference type="NCBI Taxonomy" id="167555"/>
    <lineage>
        <taxon>Bacteria</taxon>
        <taxon>Bacillati</taxon>
        <taxon>Cyanobacteriota</taxon>
        <taxon>Cyanophyceae</taxon>
        <taxon>Synechococcales</taxon>
        <taxon>Prochlorococcaceae</taxon>
        <taxon>Prochlorococcus</taxon>
    </lineage>
</organism>
<evidence type="ECO:0000256" key="4">
    <source>
        <dbReference type="ARBA" id="ARBA00022989"/>
    </source>
</evidence>
<reference evidence="8" key="1">
    <citation type="journal article" date="2007" name="PLoS Genet.">
        <title>Patterns and implications of gene gain and loss in the evolution of Prochlorococcus.</title>
        <authorList>
            <person name="Kettler G.C."/>
            <person name="Martiny A.C."/>
            <person name="Huang K."/>
            <person name="Zucker J."/>
            <person name="Coleman M.L."/>
            <person name="Rodrigue S."/>
            <person name="Chen F."/>
            <person name="Lapidus A."/>
            <person name="Ferriera S."/>
            <person name="Johnson J."/>
            <person name="Steglich C."/>
            <person name="Church G.M."/>
            <person name="Richardson P."/>
            <person name="Chisholm S.W."/>
        </authorList>
    </citation>
    <scope>NUCLEOTIDE SEQUENCE [LARGE SCALE GENOMIC DNA]</scope>
    <source>
        <strain evidence="8">NATL1A</strain>
    </source>
</reference>
<evidence type="ECO:0000256" key="3">
    <source>
        <dbReference type="ARBA" id="ARBA00022692"/>
    </source>
</evidence>
<evidence type="ECO:0008006" key="9">
    <source>
        <dbReference type="Google" id="ProtNLM"/>
    </source>
</evidence>
<proteinExistence type="inferred from homology"/>
<feature type="transmembrane region" description="Helical" evidence="6">
    <location>
        <begin position="53"/>
        <end position="71"/>
    </location>
</feature>
<dbReference type="eggNOG" id="ENOG5032T7Z">
    <property type="taxonomic scope" value="Bacteria"/>
</dbReference>
<dbReference type="HOGENOM" id="CLU_094758_1_0_3"/>
<dbReference type="EMBL" id="CP000553">
    <property type="protein sequence ID" value="ABM76744.1"/>
    <property type="molecule type" value="Genomic_DNA"/>
</dbReference>
<gene>
    <name evidence="7" type="ordered locus">NATL1_21881</name>
</gene>
<dbReference type="Pfam" id="PF16166">
    <property type="entry name" value="TIC20"/>
    <property type="match status" value="1"/>
</dbReference>
<evidence type="ECO:0000256" key="1">
    <source>
        <dbReference type="ARBA" id="ARBA00004141"/>
    </source>
</evidence>
<dbReference type="AlphaFoldDB" id="A2C5I4"/>
<evidence type="ECO:0000313" key="8">
    <source>
        <dbReference type="Proteomes" id="UP000002592"/>
    </source>
</evidence>
<feature type="transmembrane region" description="Helical" evidence="6">
    <location>
        <begin position="111"/>
        <end position="133"/>
    </location>
</feature>
<dbReference type="GO" id="GO:0016020">
    <property type="term" value="C:membrane"/>
    <property type="evidence" value="ECO:0007669"/>
    <property type="project" value="UniProtKB-SubCell"/>
</dbReference>
<feature type="transmembrane region" description="Helical" evidence="6">
    <location>
        <begin position="83"/>
        <end position="104"/>
    </location>
</feature>
<evidence type="ECO:0000256" key="5">
    <source>
        <dbReference type="ARBA" id="ARBA00023136"/>
    </source>
</evidence>
<feature type="transmembrane region" description="Helical" evidence="6">
    <location>
        <begin position="6"/>
        <end position="32"/>
    </location>
</feature>
<dbReference type="InterPro" id="IPR005691">
    <property type="entry name" value="Tic20"/>
</dbReference>
<evidence type="ECO:0000256" key="2">
    <source>
        <dbReference type="ARBA" id="ARBA00009596"/>
    </source>
</evidence>
<comment type="similarity">
    <text evidence="2">Belongs to the Tic20 family.</text>
</comment>
<dbReference type="KEGG" id="pme:NATL1_21881"/>
<keyword evidence="3 6" id="KW-0812">Transmembrane</keyword>
<accession>A2C5I4</accession>
<evidence type="ECO:0000313" key="7">
    <source>
        <dbReference type="EMBL" id="ABM76744.1"/>
    </source>
</evidence>
<dbReference type="Proteomes" id="UP000002592">
    <property type="component" value="Chromosome"/>
</dbReference>
<dbReference type="PANTHER" id="PTHR33510:SF5">
    <property type="entry name" value="PROTEIN TIC 20-II, CHLOROPLASTIC"/>
    <property type="match status" value="1"/>
</dbReference>
<keyword evidence="5 6" id="KW-0472">Membrane</keyword>